<name>L7JR67_TRAHO</name>
<gene>
    <name evidence="1" type="ORF">THOM_3108</name>
</gene>
<accession>L7JR67</accession>
<dbReference type="AlphaFoldDB" id="L7JR67"/>
<proteinExistence type="predicted"/>
<dbReference type="EMBL" id="JH994095">
    <property type="protein sequence ID" value="ELQ73968.1"/>
    <property type="molecule type" value="Genomic_DNA"/>
</dbReference>
<organism evidence="1 2">
    <name type="scientific">Trachipleistophora hominis</name>
    <name type="common">Microsporidian parasite</name>
    <dbReference type="NCBI Taxonomy" id="72359"/>
    <lineage>
        <taxon>Eukaryota</taxon>
        <taxon>Fungi</taxon>
        <taxon>Fungi incertae sedis</taxon>
        <taxon>Microsporidia</taxon>
        <taxon>Pleistophoridae</taxon>
        <taxon>Trachipleistophora</taxon>
    </lineage>
</organism>
<evidence type="ECO:0000313" key="1">
    <source>
        <dbReference type="EMBL" id="ELQ73968.1"/>
    </source>
</evidence>
<dbReference type="HOGENOM" id="CLU_3360014_0_0_1"/>
<dbReference type="Proteomes" id="UP000011185">
    <property type="component" value="Unassembled WGS sequence"/>
</dbReference>
<dbReference type="InParanoid" id="L7JR67"/>
<evidence type="ECO:0000313" key="2">
    <source>
        <dbReference type="Proteomes" id="UP000011185"/>
    </source>
</evidence>
<protein>
    <submittedName>
        <fullName evidence="1">Uncharacterized protein</fullName>
    </submittedName>
</protein>
<keyword evidence="2" id="KW-1185">Reference proteome</keyword>
<dbReference type="VEuPathDB" id="MicrosporidiaDB:THOM_3108"/>
<sequence>MVDCSFPGKALFVPYMRLTDAYQNVLSTVERVPRQN</sequence>
<reference evidence="1 2" key="1">
    <citation type="journal article" date="2012" name="PLoS Pathog.">
        <title>The genome of the obligate intracellular parasite Trachipleistophora hominis: new insights into microsporidian genome dynamics and reductive evolution.</title>
        <authorList>
            <person name="Heinz E."/>
            <person name="Williams T.A."/>
            <person name="Nakjang S."/>
            <person name="Noel C.J."/>
            <person name="Swan D.C."/>
            <person name="Goldberg A.V."/>
            <person name="Harris S.R."/>
            <person name="Weinmaier T."/>
            <person name="Markert S."/>
            <person name="Becher D."/>
            <person name="Bernhardt J."/>
            <person name="Dagan T."/>
            <person name="Hacker C."/>
            <person name="Lucocq J.M."/>
            <person name="Schweder T."/>
            <person name="Rattei T."/>
            <person name="Hall N."/>
            <person name="Hirt R.P."/>
            <person name="Embley T.M."/>
        </authorList>
    </citation>
    <scope>NUCLEOTIDE SEQUENCE [LARGE SCALE GENOMIC DNA]</scope>
</reference>